<evidence type="ECO:0000259" key="6">
    <source>
        <dbReference type="PROSITE" id="PS50977"/>
    </source>
</evidence>
<proteinExistence type="predicted"/>
<accession>A0A3N4D1Q2</accession>
<dbReference type="Pfam" id="PF13977">
    <property type="entry name" value="TetR_C_6"/>
    <property type="match status" value="1"/>
</dbReference>
<evidence type="ECO:0000256" key="4">
    <source>
        <dbReference type="ARBA" id="ARBA00023163"/>
    </source>
</evidence>
<dbReference type="SUPFAM" id="SSF46689">
    <property type="entry name" value="Homeodomain-like"/>
    <property type="match status" value="1"/>
</dbReference>
<evidence type="ECO:0000256" key="3">
    <source>
        <dbReference type="ARBA" id="ARBA00023125"/>
    </source>
</evidence>
<feature type="domain" description="HTH tetR-type" evidence="6">
    <location>
        <begin position="8"/>
        <end position="68"/>
    </location>
</feature>
<dbReference type="InterPro" id="IPR009057">
    <property type="entry name" value="Homeodomain-like_sf"/>
</dbReference>
<evidence type="ECO:0000313" key="9">
    <source>
        <dbReference type="Proteomes" id="UP000273044"/>
    </source>
</evidence>
<dbReference type="GO" id="GO:0003700">
    <property type="term" value="F:DNA-binding transcription factor activity"/>
    <property type="evidence" value="ECO:0007669"/>
    <property type="project" value="TreeGrafter"/>
</dbReference>
<dbReference type="PANTHER" id="PTHR30055:SF226">
    <property type="entry name" value="HTH-TYPE TRANSCRIPTIONAL REGULATOR PKSA"/>
    <property type="match status" value="1"/>
</dbReference>
<dbReference type="EMBL" id="LR134406">
    <property type="protein sequence ID" value="VEH71238.1"/>
    <property type="molecule type" value="Genomic_DNA"/>
</dbReference>
<dbReference type="Proteomes" id="UP000273044">
    <property type="component" value="Chromosome"/>
</dbReference>
<evidence type="ECO:0000313" key="7">
    <source>
        <dbReference type="EMBL" id="QUC11628.1"/>
    </source>
</evidence>
<dbReference type="InterPro" id="IPR001647">
    <property type="entry name" value="HTH_TetR"/>
</dbReference>
<evidence type="ECO:0000256" key="1">
    <source>
        <dbReference type="ARBA" id="ARBA00022491"/>
    </source>
</evidence>
<keyword evidence="2" id="KW-0805">Transcription regulation</keyword>
<feature type="DNA-binding region" description="H-T-H motif" evidence="5">
    <location>
        <begin position="31"/>
        <end position="50"/>
    </location>
</feature>
<evidence type="ECO:0000256" key="5">
    <source>
        <dbReference type="PROSITE-ProRule" id="PRU00335"/>
    </source>
</evidence>
<name>A0A3N4D1Q2_9ACTN</name>
<evidence type="ECO:0000313" key="8">
    <source>
        <dbReference type="EMBL" id="VEH71238.1"/>
    </source>
</evidence>
<dbReference type="InterPro" id="IPR050109">
    <property type="entry name" value="HTH-type_TetR-like_transc_reg"/>
</dbReference>
<dbReference type="InterPro" id="IPR036271">
    <property type="entry name" value="Tet_transcr_reg_TetR-rel_C_sf"/>
</dbReference>
<sequence length="194" mass="21258">MPKLIDHDRRREEIAEATWRVIHAQGISGVSIRTVAAEAGISTGSLRHVFPSKADLLVHAMELVGRRAQGRIEEHLYEPDPRALVLAVIKELLPLDAERRAEMEVNVALIAEAPGDERVKEVLDVAHATVRDACRHMIAHLHRAGLTAPDLDVEGATTLLHGLVDGLAIHMLVNPDPAFERQALSMIETTINGL</sequence>
<keyword evidence="4" id="KW-0804">Transcription</keyword>
<dbReference type="GO" id="GO:0000976">
    <property type="term" value="F:transcription cis-regulatory region binding"/>
    <property type="evidence" value="ECO:0007669"/>
    <property type="project" value="TreeGrafter"/>
</dbReference>
<keyword evidence="3 5" id="KW-0238">DNA-binding</keyword>
<dbReference type="SUPFAM" id="SSF48498">
    <property type="entry name" value="Tetracyclin repressor-like, C-terminal domain"/>
    <property type="match status" value="1"/>
</dbReference>
<dbReference type="GeneID" id="64407983"/>
<reference evidence="7" key="2">
    <citation type="submission" date="2021-03" db="EMBL/GenBank/DDBJ databases">
        <title>Human Oral Microbial Genomes.</title>
        <authorList>
            <person name="Johnston C.D."/>
            <person name="Chen T."/>
            <person name="Dewhirst F.E."/>
        </authorList>
    </citation>
    <scope>NUCLEOTIDE SEQUENCE</scope>
    <source>
        <strain evidence="7">F0714</strain>
    </source>
</reference>
<dbReference type="InterPro" id="IPR039538">
    <property type="entry name" value="BetI_C"/>
</dbReference>
<dbReference type="EMBL" id="CP072385">
    <property type="protein sequence ID" value="QUC11628.1"/>
    <property type="molecule type" value="Genomic_DNA"/>
</dbReference>
<dbReference type="Pfam" id="PF00440">
    <property type="entry name" value="TetR_N"/>
    <property type="match status" value="1"/>
</dbReference>
<evidence type="ECO:0000256" key="2">
    <source>
        <dbReference type="ARBA" id="ARBA00023015"/>
    </source>
</evidence>
<keyword evidence="1" id="KW-0678">Repressor</keyword>
<protein>
    <submittedName>
        <fullName evidence="7">TetR family transcriptional regulator</fullName>
    </submittedName>
    <submittedName>
        <fullName evidence="8">Transcriptional regulator BetI</fullName>
    </submittedName>
</protein>
<dbReference type="AlphaFoldDB" id="A0A3N4D1Q2"/>
<dbReference type="RefSeq" id="WP_014847592.1">
    <property type="nucleotide sequence ID" value="NZ_CAJZDL010000070.1"/>
</dbReference>
<dbReference type="Gene3D" id="1.10.357.10">
    <property type="entry name" value="Tetracycline Repressor, domain 2"/>
    <property type="match status" value="1"/>
</dbReference>
<dbReference type="OMA" id="AMWRVVY"/>
<dbReference type="PANTHER" id="PTHR30055">
    <property type="entry name" value="HTH-TYPE TRANSCRIPTIONAL REGULATOR RUTR"/>
    <property type="match status" value="1"/>
</dbReference>
<gene>
    <name evidence="7" type="ORF">J5A53_02695</name>
    <name evidence="8" type="ORF">NCTC12967_02556</name>
</gene>
<dbReference type="OrthoDB" id="9816296at2"/>
<organism evidence="8 9">
    <name type="scientific">Arachnia propionica</name>
    <dbReference type="NCBI Taxonomy" id="1750"/>
    <lineage>
        <taxon>Bacteria</taxon>
        <taxon>Bacillati</taxon>
        <taxon>Actinomycetota</taxon>
        <taxon>Actinomycetes</taxon>
        <taxon>Propionibacteriales</taxon>
        <taxon>Propionibacteriaceae</taxon>
        <taxon>Arachnia</taxon>
    </lineage>
</organism>
<dbReference type="Proteomes" id="UP000677180">
    <property type="component" value="Chromosome"/>
</dbReference>
<dbReference type="PROSITE" id="PS50977">
    <property type="entry name" value="HTH_TETR_2"/>
    <property type="match status" value="1"/>
</dbReference>
<reference evidence="8 9" key="1">
    <citation type="submission" date="2018-12" db="EMBL/GenBank/DDBJ databases">
        <authorList>
            <consortium name="Pathogen Informatics"/>
        </authorList>
    </citation>
    <scope>NUCLEOTIDE SEQUENCE [LARGE SCALE GENOMIC DNA]</scope>
    <source>
        <strain evidence="8 9">NCTC12967</strain>
    </source>
</reference>
<keyword evidence="9" id="KW-1185">Reference proteome</keyword>